<name>A0A8S1UEW5_9CILI</name>
<evidence type="ECO:0000313" key="2">
    <source>
        <dbReference type="EMBL" id="CAD8162657.1"/>
    </source>
</evidence>
<dbReference type="EMBL" id="CAJJDO010000038">
    <property type="protein sequence ID" value="CAD8162657.1"/>
    <property type="molecule type" value="Genomic_DNA"/>
</dbReference>
<dbReference type="Proteomes" id="UP000689195">
    <property type="component" value="Unassembled WGS sequence"/>
</dbReference>
<reference evidence="2" key="1">
    <citation type="submission" date="2021-01" db="EMBL/GenBank/DDBJ databases">
        <authorList>
            <consortium name="Genoscope - CEA"/>
            <person name="William W."/>
        </authorList>
    </citation>
    <scope>NUCLEOTIDE SEQUENCE</scope>
</reference>
<comment type="caution">
    <text evidence="2">The sequence shown here is derived from an EMBL/GenBank/DDBJ whole genome shotgun (WGS) entry which is preliminary data.</text>
</comment>
<gene>
    <name evidence="2" type="ORF">PPENT_87.1.T0380174</name>
</gene>
<accession>A0A8S1UEW5</accession>
<sequence>MQLLLPQENEINIQTKIKEINQTNKILQKEENKKVQQHNQNSEKQLKEESTKPQFQQNFQDNNSHKKLFGSLQKEIQQLKIKSQNFTIIKQLLNLKEKQIQCIEYQYNDIYNVVNDVQQNQNIVMASESCFNEYIYRRRYQFYQIFQIQKKSKEQEL</sequence>
<dbReference type="AlphaFoldDB" id="A0A8S1UEW5"/>
<evidence type="ECO:0000256" key="1">
    <source>
        <dbReference type="SAM" id="MobiDB-lite"/>
    </source>
</evidence>
<evidence type="ECO:0000313" key="3">
    <source>
        <dbReference type="Proteomes" id="UP000689195"/>
    </source>
</evidence>
<protein>
    <submittedName>
        <fullName evidence="2">Uncharacterized protein</fullName>
    </submittedName>
</protein>
<keyword evidence="3" id="KW-1185">Reference proteome</keyword>
<proteinExistence type="predicted"/>
<feature type="region of interest" description="Disordered" evidence="1">
    <location>
        <begin position="32"/>
        <end position="60"/>
    </location>
</feature>
<organism evidence="2 3">
    <name type="scientific">Paramecium pentaurelia</name>
    <dbReference type="NCBI Taxonomy" id="43138"/>
    <lineage>
        <taxon>Eukaryota</taxon>
        <taxon>Sar</taxon>
        <taxon>Alveolata</taxon>
        <taxon>Ciliophora</taxon>
        <taxon>Intramacronucleata</taxon>
        <taxon>Oligohymenophorea</taxon>
        <taxon>Peniculida</taxon>
        <taxon>Parameciidae</taxon>
        <taxon>Paramecium</taxon>
    </lineage>
</organism>